<dbReference type="PANTHER" id="PTHR42648">
    <property type="entry name" value="TRANSPOSASE, PUTATIVE-RELATED"/>
    <property type="match status" value="1"/>
</dbReference>
<dbReference type="SUPFAM" id="SSF53098">
    <property type="entry name" value="Ribonuclease H-like"/>
    <property type="match status" value="1"/>
</dbReference>
<dbReference type="PANTHER" id="PTHR42648:SF18">
    <property type="entry name" value="RETROTRANSPOSON, UNCLASSIFIED-LIKE PROTEIN"/>
    <property type="match status" value="1"/>
</dbReference>
<protein>
    <submittedName>
        <fullName evidence="3">Retrovirus-related pol polyprotein from transposon tnt 1-94</fullName>
    </submittedName>
</protein>
<comment type="caution">
    <text evidence="3">The sequence shown here is derived from an EMBL/GenBank/DDBJ whole genome shotgun (WGS) entry which is preliminary data.</text>
</comment>
<sequence length="123" mass="13804">YGHLSFKGLDALVKREMVKGLPKMKDNHELCSDCVTSKQHRDSIPKNTTWRATAKLELIHSDICGPINPTSNGGCRYFITFTDDFTRKTWTYPLMISSTTGSNKIIDPGAKTPSKTKPCQRAR</sequence>
<evidence type="ECO:0000256" key="1">
    <source>
        <dbReference type="SAM" id="MobiDB-lite"/>
    </source>
</evidence>
<name>A0A392NRJ6_9FABA</name>
<evidence type="ECO:0000313" key="3">
    <source>
        <dbReference type="EMBL" id="MCI02443.1"/>
    </source>
</evidence>
<dbReference type="Gene3D" id="3.30.420.10">
    <property type="entry name" value="Ribonuclease H-like superfamily/Ribonuclease H"/>
    <property type="match status" value="1"/>
</dbReference>
<accession>A0A392NRJ6</accession>
<keyword evidence="4" id="KW-1185">Reference proteome</keyword>
<evidence type="ECO:0000313" key="4">
    <source>
        <dbReference type="Proteomes" id="UP000265520"/>
    </source>
</evidence>
<feature type="non-terminal residue" evidence="3">
    <location>
        <position position="1"/>
    </location>
</feature>
<evidence type="ECO:0000259" key="2">
    <source>
        <dbReference type="Pfam" id="PF13976"/>
    </source>
</evidence>
<dbReference type="Proteomes" id="UP000265520">
    <property type="component" value="Unassembled WGS sequence"/>
</dbReference>
<dbReference type="GO" id="GO:0003676">
    <property type="term" value="F:nucleic acid binding"/>
    <property type="evidence" value="ECO:0007669"/>
    <property type="project" value="InterPro"/>
</dbReference>
<feature type="domain" description="GAG-pre-integrase" evidence="2">
    <location>
        <begin position="2"/>
        <end position="39"/>
    </location>
</feature>
<organism evidence="3 4">
    <name type="scientific">Trifolium medium</name>
    <dbReference type="NCBI Taxonomy" id="97028"/>
    <lineage>
        <taxon>Eukaryota</taxon>
        <taxon>Viridiplantae</taxon>
        <taxon>Streptophyta</taxon>
        <taxon>Embryophyta</taxon>
        <taxon>Tracheophyta</taxon>
        <taxon>Spermatophyta</taxon>
        <taxon>Magnoliopsida</taxon>
        <taxon>eudicotyledons</taxon>
        <taxon>Gunneridae</taxon>
        <taxon>Pentapetalae</taxon>
        <taxon>rosids</taxon>
        <taxon>fabids</taxon>
        <taxon>Fabales</taxon>
        <taxon>Fabaceae</taxon>
        <taxon>Papilionoideae</taxon>
        <taxon>50 kb inversion clade</taxon>
        <taxon>NPAAA clade</taxon>
        <taxon>Hologalegina</taxon>
        <taxon>IRL clade</taxon>
        <taxon>Trifolieae</taxon>
        <taxon>Trifolium</taxon>
    </lineage>
</organism>
<feature type="region of interest" description="Disordered" evidence="1">
    <location>
        <begin position="99"/>
        <end position="123"/>
    </location>
</feature>
<proteinExistence type="predicted"/>
<dbReference type="InterPro" id="IPR036397">
    <property type="entry name" value="RNaseH_sf"/>
</dbReference>
<dbReference type="InterPro" id="IPR025724">
    <property type="entry name" value="GAG-pre-integrase_dom"/>
</dbReference>
<reference evidence="3 4" key="1">
    <citation type="journal article" date="2018" name="Front. Plant Sci.">
        <title>Red Clover (Trifolium pratense) and Zigzag Clover (T. medium) - A Picture of Genomic Similarities and Differences.</title>
        <authorList>
            <person name="Dluhosova J."/>
            <person name="Istvanek J."/>
            <person name="Nedelnik J."/>
            <person name="Repkova J."/>
        </authorList>
    </citation>
    <scope>NUCLEOTIDE SEQUENCE [LARGE SCALE GENOMIC DNA]</scope>
    <source>
        <strain evidence="4">cv. 10/8</strain>
        <tissue evidence="3">Leaf</tissue>
    </source>
</reference>
<dbReference type="InterPro" id="IPR012337">
    <property type="entry name" value="RNaseH-like_sf"/>
</dbReference>
<dbReference type="InterPro" id="IPR039537">
    <property type="entry name" value="Retrotran_Ty1/copia-like"/>
</dbReference>
<dbReference type="EMBL" id="LXQA010049103">
    <property type="protein sequence ID" value="MCI02443.1"/>
    <property type="molecule type" value="Genomic_DNA"/>
</dbReference>
<dbReference type="AlphaFoldDB" id="A0A392NRJ6"/>
<dbReference type="Pfam" id="PF13976">
    <property type="entry name" value="gag_pre-integrs"/>
    <property type="match status" value="1"/>
</dbReference>